<sequence>MNPPKKRLLFLIASLLMQSAFAQSTLPVAASGKTVYGNNPKVGKYANIRGFNMYYEVYGTGKPLLLIHGNGGSIENFKNQIPYFAKNYKVIVADSRAQGKSTDTSDSLTYEMMADDLNALLNKLHVDSCYVIGWSDGGIDGLLLAMRHPEKVKKLAVTGANLWPDTTAVQPDLFQWIVATNDSLAKVPQIPAVKAQKKLLSLMILQPHISITDLKQVKCPTLVIGGDNDVILPRHTMAIAHAISQAYLWILPNSGHSTLVVYKDIFNQVVGDFFKTPYRKIKGMAQLE</sequence>
<organism evidence="3 4">
    <name type="scientific">Spirosoma pollinicola</name>
    <dbReference type="NCBI Taxonomy" id="2057025"/>
    <lineage>
        <taxon>Bacteria</taxon>
        <taxon>Pseudomonadati</taxon>
        <taxon>Bacteroidota</taxon>
        <taxon>Cytophagia</taxon>
        <taxon>Cytophagales</taxon>
        <taxon>Cytophagaceae</taxon>
        <taxon>Spirosoma</taxon>
    </lineage>
</organism>
<feature type="domain" description="AB hydrolase-1" evidence="2">
    <location>
        <begin position="62"/>
        <end position="171"/>
    </location>
</feature>
<protein>
    <submittedName>
        <fullName evidence="3">Alpha/beta hydrolase</fullName>
    </submittedName>
</protein>
<keyword evidence="3" id="KW-0378">Hydrolase</keyword>
<dbReference type="PANTHER" id="PTHR46331">
    <property type="entry name" value="VALACYCLOVIR HYDROLASE"/>
    <property type="match status" value="1"/>
</dbReference>
<dbReference type="RefSeq" id="WP_100990473.1">
    <property type="nucleotide sequence ID" value="NZ_CP025096.1"/>
</dbReference>
<dbReference type="GO" id="GO:0017171">
    <property type="term" value="F:serine hydrolase activity"/>
    <property type="evidence" value="ECO:0007669"/>
    <property type="project" value="TreeGrafter"/>
</dbReference>
<feature type="signal peptide" evidence="1">
    <location>
        <begin position="1"/>
        <end position="22"/>
    </location>
</feature>
<dbReference type="Proteomes" id="UP000232883">
    <property type="component" value="Chromosome"/>
</dbReference>
<evidence type="ECO:0000256" key="1">
    <source>
        <dbReference type="SAM" id="SignalP"/>
    </source>
</evidence>
<gene>
    <name evidence="3" type="ORF">CWM47_22720</name>
</gene>
<dbReference type="SUPFAM" id="SSF53474">
    <property type="entry name" value="alpha/beta-Hydrolases"/>
    <property type="match status" value="1"/>
</dbReference>
<feature type="chain" id="PRO_5014888237" evidence="1">
    <location>
        <begin position="23"/>
        <end position="288"/>
    </location>
</feature>
<keyword evidence="4" id="KW-1185">Reference proteome</keyword>
<dbReference type="PANTHER" id="PTHR46331:SF2">
    <property type="entry name" value="VALACYCLOVIR HYDROLASE"/>
    <property type="match status" value="1"/>
</dbReference>
<evidence type="ECO:0000313" key="3">
    <source>
        <dbReference type="EMBL" id="AUD04407.1"/>
    </source>
</evidence>
<keyword evidence="1" id="KW-0732">Signal</keyword>
<dbReference type="EMBL" id="CP025096">
    <property type="protein sequence ID" value="AUD04407.1"/>
    <property type="molecule type" value="Genomic_DNA"/>
</dbReference>
<proteinExistence type="predicted"/>
<name>A0A2K8Z3E7_9BACT</name>
<evidence type="ECO:0000259" key="2">
    <source>
        <dbReference type="Pfam" id="PF00561"/>
    </source>
</evidence>
<evidence type="ECO:0000313" key="4">
    <source>
        <dbReference type="Proteomes" id="UP000232883"/>
    </source>
</evidence>
<dbReference type="AlphaFoldDB" id="A0A2K8Z3E7"/>
<reference evidence="3 4" key="1">
    <citation type="submission" date="2017-11" db="EMBL/GenBank/DDBJ databases">
        <title>Taxonomic description and genome sequences of Spirosoma HA7 sp. nov., isolated from pollen microhabitat of Corylus avellana.</title>
        <authorList>
            <person name="Ambika Manirajan B."/>
            <person name="Suarez C."/>
            <person name="Ratering S."/>
            <person name="Geissler-Plaum R."/>
            <person name="Cardinale M."/>
            <person name="Sylvia S."/>
        </authorList>
    </citation>
    <scope>NUCLEOTIDE SEQUENCE [LARGE SCALE GENOMIC DNA]</scope>
    <source>
        <strain evidence="3 4">HA7</strain>
    </source>
</reference>
<dbReference type="KEGG" id="spir:CWM47_22720"/>
<dbReference type="InterPro" id="IPR029058">
    <property type="entry name" value="AB_hydrolase_fold"/>
</dbReference>
<dbReference type="Gene3D" id="3.40.50.1820">
    <property type="entry name" value="alpha/beta hydrolase"/>
    <property type="match status" value="1"/>
</dbReference>
<dbReference type="InterPro" id="IPR000073">
    <property type="entry name" value="AB_hydrolase_1"/>
</dbReference>
<accession>A0A2K8Z3E7</accession>
<dbReference type="OrthoDB" id="2247630at2"/>
<dbReference type="Pfam" id="PF00561">
    <property type="entry name" value="Abhydrolase_1"/>
    <property type="match status" value="1"/>
</dbReference>